<protein>
    <recommendedName>
        <fullName evidence="7">Beta-glucanase</fullName>
    </recommendedName>
</protein>
<reference evidence="6" key="1">
    <citation type="submission" date="2014-04" db="EMBL/GenBank/DDBJ databases">
        <authorList>
            <person name="Harrison E."/>
        </authorList>
    </citation>
    <scope>NUCLEOTIDE SEQUENCE</scope>
    <source>
        <strain evidence="6">6613</strain>
    </source>
</reference>
<evidence type="ECO:0008006" key="7">
    <source>
        <dbReference type="Google" id="ProtNLM"/>
    </source>
</evidence>
<dbReference type="Pfam" id="PF04616">
    <property type="entry name" value="Glyco_hydro_43"/>
    <property type="match status" value="1"/>
</dbReference>
<organism evidence="6">
    <name type="scientific">Klebsiella sp. 6613</name>
    <dbReference type="NCBI Taxonomy" id="97472"/>
    <lineage>
        <taxon>Bacteria</taxon>
        <taxon>Pseudomonadati</taxon>
        <taxon>Pseudomonadota</taxon>
        <taxon>Gammaproteobacteria</taxon>
        <taxon>Enterobacterales</taxon>
        <taxon>Enterobacteriaceae</taxon>
        <taxon>Klebsiella/Raoultella group</taxon>
        <taxon>Klebsiella</taxon>
    </lineage>
</organism>
<accession>A0A0P0YQX5</accession>
<comment type="similarity">
    <text evidence="1 4">Belongs to the glycosyl hydrolase 43 family.</text>
</comment>
<keyword evidence="3 4" id="KW-0326">Glycosidase</keyword>
<feature type="chain" id="PRO_5006057732" description="Beta-glucanase" evidence="5">
    <location>
        <begin position="23"/>
        <end position="356"/>
    </location>
</feature>
<gene>
    <name evidence="6" type="primary">wckI</name>
</gene>
<keyword evidence="2 4" id="KW-0378">Hydrolase</keyword>
<dbReference type="Gene3D" id="2.115.10.20">
    <property type="entry name" value="Glycosyl hydrolase domain, family 43"/>
    <property type="match status" value="1"/>
</dbReference>
<evidence type="ECO:0000256" key="2">
    <source>
        <dbReference type="ARBA" id="ARBA00022801"/>
    </source>
</evidence>
<reference evidence="6" key="2">
    <citation type="journal article" date="2015" name="Sci. Rep.">
        <title>Genetic analysis of capsular polysaccharide synthesis gene clusters in 79 capsular types of Klebsiella spp.</title>
        <authorList>
            <person name="Pan Y.J."/>
            <person name="Lin T.L."/>
            <person name="Chen C.T."/>
            <person name="Chen Y.Y."/>
            <person name="Hsieh P.F."/>
            <person name="Hsu C.R."/>
            <person name="Wu M.C."/>
            <person name="Wang J.T."/>
        </authorList>
    </citation>
    <scope>NUCLEOTIDE SEQUENCE</scope>
    <source>
        <strain evidence="6">6613</strain>
    </source>
</reference>
<proteinExistence type="inferred from homology"/>
<evidence type="ECO:0000313" key="6">
    <source>
        <dbReference type="EMBL" id="BAT23502.1"/>
    </source>
</evidence>
<dbReference type="PANTHER" id="PTHR22925">
    <property type="entry name" value="GLYCOSYL HYDROLASE 43 FAMILY MEMBER"/>
    <property type="match status" value="1"/>
</dbReference>
<dbReference type="AlphaFoldDB" id="A0A0P0YQX5"/>
<dbReference type="InterPro" id="IPR006710">
    <property type="entry name" value="Glyco_hydro_43"/>
</dbReference>
<evidence type="ECO:0000256" key="3">
    <source>
        <dbReference type="ARBA" id="ARBA00023295"/>
    </source>
</evidence>
<dbReference type="PANTHER" id="PTHR22925:SF3">
    <property type="entry name" value="GLYCOSYL HYDROLASE FAMILY PROTEIN 43"/>
    <property type="match status" value="1"/>
</dbReference>
<evidence type="ECO:0000256" key="4">
    <source>
        <dbReference type="RuleBase" id="RU361187"/>
    </source>
</evidence>
<evidence type="ECO:0000256" key="1">
    <source>
        <dbReference type="ARBA" id="ARBA00009865"/>
    </source>
</evidence>
<dbReference type="GO" id="GO:0005975">
    <property type="term" value="P:carbohydrate metabolic process"/>
    <property type="evidence" value="ECO:0007669"/>
    <property type="project" value="InterPro"/>
</dbReference>
<dbReference type="PROSITE" id="PS51257">
    <property type="entry name" value="PROKAR_LIPOPROTEIN"/>
    <property type="match status" value="1"/>
</dbReference>
<dbReference type="CDD" id="cd18825">
    <property type="entry name" value="GH43_CtGH43-like"/>
    <property type="match status" value="1"/>
</dbReference>
<dbReference type="InterPro" id="IPR023296">
    <property type="entry name" value="Glyco_hydro_beta-prop_sf"/>
</dbReference>
<evidence type="ECO:0000256" key="5">
    <source>
        <dbReference type="SAM" id="SignalP"/>
    </source>
</evidence>
<sequence>MEKIMKLKYVLLFAVWSISCYGNNTSFNPGEMWFDDDGNKINAHGGQVIKVDDLYYWIGEYRDTGRKNTGKVNEYSSKDLYNWKNEGVILDLSRLPGKYSVERPKIIYNRKSKKFIMWFHLELNGKYRTAKAGVAISNSINGPFKLVNQLWPNAGVLPISTQYAVAANNLKNNIMDADSKFESRIATGNLLRDMTAFVDDDDKAYIIYSSDGNKSIQIAELNDDYTNFNGRYIRILIGEMNEAPTLVKHDNRYFLITSGVNGFGPSSARLSFSDNIFGNWKSSGSPVKDSSKNNITTTFFSQGTYILKVNSQEVDKYIFMADRWDPDNLNNSTYVWLPLTFENNLPTIKWHDKWQY</sequence>
<keyword evidence="5" id="KW-0732">Signal</keyword>
<feature type="signal peptide" evidence="5">
    <location>
        <begin position="1"/>
        <end position="22"/>
    </location>
</feature>
<dbReference type="GO" id="GO:0004553">
    <property type="term" value="F:hydrolase activity, hydrolyzing O-glycosyl compounds"/>
    <property type="evidence" value="ECO:0007669"/>
    <property type="project" value="InterPro"/>
</dbReference>
<dbReference type="SUPFAM" id="SSF75005">
    <property type="entry name" value="Arabinanase/levansucrase/invertase"/>
    <property type="match status" value="1"/>
</dbReference>
<dbReference type="EMBL" id="AB924565">
    <property type="protein sequence ID" value="BAT23502.1"/>
    <property type="molecule type" value="Genomic_DNA"/>
</dbReference>
<name>A0A0P0YQX5_9ENTR</name>